<evidence type="ECO:0000313" key="9">
    <source>
        <dbReference type="Proteomes" id="UP001153620"/>
    </source>
</evidence>
<dbReference type="Pfam" id="PF05478">
    <property type="entry name" value="Prominin"/>
    <property type="match status" value="1"/>
</dbReference>
<evidence type="ECO:0000256" key="7">
    <source>
        <dbReference type="SAM" id="Phobius"/>
    </source>
</evidence>
<keyword evidence="6" id="KW-0325">Glycoprotein</keyword>
<feature type="transmembrane region" description="Helical" evidence="7">
    <location>
        <begin position="389"/>
        <end position="414"/>
    </location>
</feature>
<keyword evidence="4 7" id="KW-1133">Transmembrane helix</keyword>
<dbReference type="PANTHER" id="PTHR11238">
    <property type="entry name" value="PROMININ ISOFORM D-RELATED"/>
    <property type="match status" value="1"/>
</dbReference>
<feature type="transmembrane region" description="Helical" evidence="7">
    <location>
        <begin position="712"/>
        <end position="734"/>
    </location>
</feature>
<dbReference type="AlphaFoldDB" id="A0A9P0NKI3"/>
<keyword evidence="9" id="KW-1185">Reference proteome</keyword>
<evidence type="ECO:0000313" key="8">
    <source>
        <dbReference type="EMBL" id="CAH1728401.1"/>
    </source>
</evidence>
<keyword evidence="5 7" id="KW-0472">Membrane</keyword>
<accession>A0A9P0NKI3</accession>
<sequence length="786" mass="90298">MESGYICLILIIFLISIIPLGYTISWFCSKNIHIKANSISDIMHTNSQVILPDDIIFHDECRDKLDKLNCRKKVYVFILQFLVTICVCSILSMFVINEQISISINDAPNVLRSALKDIEFFVKSSNHQLQSETFDQFDKAREKIKIDLEDIDKLLGERIIREISFKTGLDITFESTGLILESTRNLSGRVHHLLNDVVVKTLMFSADAASKVDDIIIQLSVLQRQCSSRDRPLCDTLKVKSFEEVGFIEKLKFLNYNSILQKLRSMNENLYDNNLKELTDELAITKKVFRNYSYQLKQDSARQKEEIMKQISIMRSGLNETIQRLSSVVKNVLDRIGAVWQKVLPIMDNFNEAGYISWLIGLITCTSTLVVTLFLIVPLSCSCCHVDNIAGITFQMSACILSIFCTFLGFFTIFEVLIGGHGEVFVCRALYEKPEYFVIGRLFDNPGIMYDQAPTNGILTNLLVSSEHNLKQFSNVSLKTALTECEMNKSAYNVFQIDNLLDLKNTLNFKNYPDLVRSINNIKAHESQFISLTERIQYFLSELYHESNFNFTSFRLDIQQISPEKEMTNFIDQMQRVSLQINDASTANRMATLASVAIRIQKNMLIPLEILKNDIIFEVTALELQIKPWMEKIKEIETSYNQTQVFLNQNAQEICANFSEGFRNRLRMNLESFKNENLEKLNTDYGCQSLFDVFDGIRLLTCGHIIEPINGLFFISFILLILWVISTPVSLLLASTYAKIESTQQKLCRTNSHRSYNEGPTIDEIVNRNREVTWSSRPQTSIDSNW</sequence>
<reference evidence="8" key="1">
    <citation type="submission" date="2022-01" db="EMBL/GenBank/DDBJ databases">
        <authorList>
            <person name="King R."/>
        </authorList>
    </citation>
    <scope>NUCLEOTIDE SEQUENCE</scope>
</reference>
<evidence type="ECO:0000256" key="5">
    <source>
        <dbReference type="ARBA" id="ARBA00023136"/>
    </source>
</evidence>
<evidence type="ECO:0000256" key="3">
    <source>
        <dbReference type="ARBA" id="ARBA00022692"/>
    </source>
</evidence>
<reference evidence="8" key="2">
    <citation type="submission" date="2022-10" db="EMBL/GenBank/DDBJ databases">
        <authorList>
            <consortium name="ENA_rothamsted_submissions"/>
            <consortium name="culmorum"/>
            <person name="King R."/>
        </authorList>
    </citation>
    <scope>NUCLEOTIDE SEQUENCE</scope>
</reference>
<evidence type="ECO:0000256" key="4">
    <source>
        <dbReference type="ARBA" id="ARBA00022989"/>
    </source>
</evidence>
<comment type="similarity">
    <text evidence="2">Belongs to the prominin family.</text>
</comment>
<feature type="transmembrane region" description="Helical" evidence="7">
    <location>
        <begin position="355"/>
        <end position="377"/>
    </location>
</feature>
<feature type="transmembrane region" description="Helical" evidence="7">
    <location>
        <begin position="6"/>
        <end position="28"/>
    </location>
</feature>
<name>A0A9P0NKI3_9DIPT</name>
<dbReference type="PANTHER" id="PTHR11238:SF9">
    <property type="entry name" value="PROMININ, ISOFORM D"/>
    <property type="match status" value="1"/>
</dbReference>
<dbReference type="InterPro" id="IPR008795">
    <property type="entry name" value="Prominin"/>
</dbReference>
<organism evidence="8 9">
    <name type="scientific">Chironomus riparius</name>
    <dbReference type="NCBI Taxonomy" id="315576"/>
    <lineage>
        <taxon>Eukaryota</taxon>
        <taxon>Metazoa</taxon>
        <taxon>Ecdysozoa</taxon>
        <taxon>Arthropoda</taxon>
        <taxon>Hexapoda</taxon>
        <taxon>Insecta</taxon>
        <taxon>Pterygota</taxon>
        <taxon>Neoptera</taxon>
        <taxon>Endopterygota</taxon>
        <taxon>Diptera</taxon>
        <taxon>Nematocera</taxon>
        <taxon>Chironomoidea</taxon>
        <taxon>Chironomidae</taxon>
        <taxon>Chironominae</taxon>
        <taxon>Chironomus</taxon>
    </lineage>
</organism>
<comment type="subcellular location">
    <subcellularLocation>
        <location evidence="1">Membrane</location>
        <topology evidence="1">Multi-pass membrane protein</topology>
    </subcellularLocation>
</comment>
<proteinExistence type="inferred from homology"/>
<evidence type="ECO:0000256" key="6">
    <source>
        <dbReference type="ARBA" id="ARBA00023180"/>
    </source>
</evidence>
<feature type="transmembrane region" description="Helical" evidence="7">
    <location>
        <begin position="74"/>
        <end position="96"/>
    </location>
</feature>
<gene>
    <name evidence="8" type="ORF">CHIRRI_LOCUS10600</name>
</gene>
<keyword evidence="3 7" id="KW-0812">Transmembrane</keyword>
<dbReference type="EMBL" id="OU895879">
    <property type="protein sequence ID" value="CAH1728401.1"/>
    <property type="molecule type" value="Genomic_DNA"/>
</dbReference>
<protein>
    <submittedName>
        <fullName evidence="8">Uncharacterized protein</fullName>
    </submittedName>
</protein>
<evidence type="ECO:0000256" key="1">
    <source>
        <dbReference type="ARBA" id="ARBA00004141"/>
    </source>
</evidence>
<dbReference type="GO" id="GO:0016020">
    <property type="term" value="C:membrane"/>
    <property type="evidence" value="ECO:0007669"/>
    <property type="project" value="UniProtKB-SubCell"/>
</dbReference>
<dbReference type="Proteomes" id="UP001153620">
    <property type="component" value="Chromosome 3"/>
</dbReference>
<evidence type="ECO:0000256" key="2">
    <source>
        <dbReference type="ARBA" id="ARBA00006058"/>
    </source>
</evidence>